<sequence length="191" mass="20484">MEISALFGNKGDQGAALTAAMAMPATAREGMGAAEDPRPRQWNGREVARLVPDEVGVRQRNGGTRKQTASGARPRGGSKLPMVSSARPRWGSGGERRAAVVVPNFRCSATRGVPMASGARPGARRVLKNPIFDVERRVGFRWRSASGRKEMGEEGWGGGRGEKLGTGSQFGSWFRALGSGSESSPREYRLR</sequence>
<reference evidence="2" key="1">
    <citation type="submission" date="2020-07" db="EMBL/GenBank/DDBJ databases">
        <authorList>
            <person name="Lin J."/>
        </authorList>
    </citation>
    <scope>NUCLEOTIDE SEQUENCE</scope>
</reference>
<protein>
    <submittedName>
        <fullName evidence="2">Uncharacterized protein</fullName>
    </submittedName>
</protein>
<proteinExistence type="predicted"/>
<evidence type="ECO:0000313" key="2">
    <source>
        <dbReference type="EMBL" id="CAD1838609.1"/>
    </source>
</evidence>
<feature type="compositionally biased region" description="Polar residues" evidence="1">
    <location>
        <begin position="61"/>
        <end position="70"/>
    </location>
</feature>
<organism evidence="2">
    <name type="scientific">Ananas comosus var. bracteatus</name>
    <name type="common">red pineapple</name>
    <dbReference type="NCBI Taxonomy" id="296719"/>
    <lineage>
        <taxon>Eukaryota</taxon>
        <taxon>Viridiplantae</taxon>
        <taxon>Streptophyta</taxon>
        <taxon>Embryophyta</taxon>
        <taxon>Tracheophyta</taxon>
        <taxon>Spermatophyta</taxon>
        <taxon>Magnoliopsida</taxon>
        <taxon>Liliopsida</taxon>
        <taxon>Poales</taxon>
        <taxon>Bromeliaceae</taxon>
        <taxon>Bromelioideae</taxon>
        <taxon>Ananas</taxon>
    </lineage>
</organism>
<dbReference type="EMBL" id="LR862133">
    <property type="protein sequence ID" value="CAD1838609.1"/>
    <property type="molecule type" value="Genomic_DNA"/>
</dbReference>
<gene>
    <name evidence="2" type="ORF">CB5_LOCUS21820</name>
</gene>
<evidence type="ECO:0000256" key="1">
    <source>
        <dbReference type="SAM" id="MobiDB-lite"/>
    </source>
</evidence>
<name>A0A6V7Q5Y5_ANACO</name>
<feature type="region of interest" description="Disordered" evidence="1">
    <location>
        <begin position="53"/>
        <end position="95"/>
    </location>
</feature>
<accession>A0A6V7Q5Y5</accession>
<dbReference type="AlphaFoldDB" id="A0A6V7Q5Y5"/>